<proteinExistence type="predicted"/>
<dbReference type="EMBL" id="PDPS01000092">
    <property type="protein sequence ID" value="PID55488.1"/>
    <property type="molecule type" value="Genomic_DNA"/>
</dbReference>
<organism evidence="1 2">
    <name type="scientific">candidate division KSB3 bacterium</name>
    <dbReference type="NCBI Taxonomy" id="2044937"/>
    <lineage>
        <taxon>Bacteria</taxon>
        <taxon>candidate division KSB3</taxon>
    </lineage>
</organism>
<accession>A0A2G6E167</accession>
<name>A0A2G6E167_9BACT</name>
<evidence type="ECO:0000313" key="1">
    <source>
        <dbReference type="EMBL" id="PID55488.1"/>
    </source>
</evidence>
<dbReference type="AlphaFoldDB" id="A0A2G6E167"/>
<evidence type="ECO:0000313" key="2">
    <source>
        <dbReference type="Proteomes" id="UP000229740"/>
    </source>
</evidence>
<comment type="caution">
    <text evidence="1">The sequence shown here is derived from an EMBL/GenBank/DDBJ whole genome shotgun (WGS) entry which is preliminary data.</text>
</comment>
<protein>
    <submittedName>
        <fullName evidence="1">Uncharacterized protein</fullName>
    </submittedName>
</protein>
<reference evidence="1 2" key="1">
    <citation type="submission" date="2017-10" db="EMBL/GenBank/DDBJ databases">
        <title>Novel microbial diversity and functional potential in the marine mammal oral microbiome.</title>
        <authorList>
            <person name="Dudek N.K."/>
            <person name="Sun C.L."/>
            <person name="Burstein D."/>
            <person name="Kantor R.S."/>
            <person name="Aliaga Goltsman D.S."/>
            <person name="Bik E.M."/>
            <person name="Thomas B.C."/>
            <person name="Banfield J.F."/>
            <person name="Relman D.A."/>
        </authorList>
    </citation>
    <scope>NUCLEOTIDE SEQUENCE [LARGE SCALE GENOMIC DNA]</scope>
    <source>
        <strain evidence="1">DOLZORAL124_49_17</strain>
    </source>
</reference>
<sequence>MLVGGKHRIAKQRFGLAFLKFIPFQLKEKYFAVAFAAKLTDLLIEITCGGIVNLGDNVKKAVGCQFGEPAVQLLKLADQLQDLPLCFLCCPEDKDHRDSR</sequence>
<dbReference type="Proteomes" id="UP000229740">
    <property type="component" value="Unassembled WGS sequence"/>
</dbReference>
<gene>
    <name evidence="1" type="ORF">CSB45_15780</name>
</gene>